<reference evidence="3 4" key="1">
    <citation type="submission" date="2024-01" db="EMBL/GenBank/DDBJ databases">
        <title>A draft genome for a cacao thread blight-causing isolate of Paramarasmius palmivorus.</title>
        <authorList>
            <person name="Baruah I.K."/>
            <person name="Bukari Y."/>
            <person name="Amoako-Attah I."/>
            <person name="Meinhardt L.W."/>
            <person name="Bailey B.A."/>
            <person name="Cohen S.P."/>
        </authorList>
    </citation>
    <scope>NUCLEOTIDE SEQUENCE [LARGE SCALE GENOMIC DNA]</scope>
    <source>
        <strain evidence="3 4">GH-12</strain>
    </source>
</reference>
<evidence type="ECO:0000256" key="1">
    <source>
        <dbReference type="SAM" id="MobiDB-lite"/>
    </source>
</evidence>
<evidence type="ECO:0000313" key="3">
    <source>
        <dbReference type="EMBL" id="KAK7040903.1"/>
    </source>
</evidence>
<gene>
    <name evidence="3" type="ORF">VNI00_009499</name>
</gene>
<keyword evidence="2" id="KW-0472">Membrane</keyword>
<feature type="compositionally biased region" description="Basic and acidic residues" evidence="1">
    <location>
        <begin position="640"/>
        <end position="650"/>
    </location>
</feature>
<feature type="region of interest" description="Disordered" evidence="1">
    <location>
        <begin position="747"/>
        <end position="772"/>
    </location>
</feature>
<organism evidence="3 4">
    <name type="scientific">Paramarasmius palmivorus</name>
    <dbReference type="NCBI Taxonomy" id="297713"/>
    <lineage>
        <taxon>Eukaryota</taxon>
        <taxon>Fungi</taxon>
        <taxon>Dikarya</taxon>
        <taxon>Basidiomycota</taxon>
        <taxon>Agaricomycotina</taxon>
        <taxon>Agaricomycetes</taxon>
        <taxon>Agaricomycetidae</taxon>
        <taxon>Agaricales</taxon>
        <taxon>Marasmiineae</taxon>
        <taxon>Marasmiaceae</taxon>
        <taxon>Paramarasmius</taxon>
    </lineage>
</organism>
<dbReference type="EMBL" id="JAYKXP010000035">
    <property type="protein sequence ID" value="KAK7040903.1"/>
    <property type="molecule type" value="Genomic_DNA"/>
</dbReference>
<feature type="transmembrane region" description="Helical" evidence="2">
    <location>
        <begin position="86"/>
        <end position="106"/>
    </location>
</feature>
<feature type="compositionally biased region" description="Polar residues" evidence="1">
    <location>
        <begin position="450"/>
        <end position="463"/>
    </location>
</feature>
<feature type="compositionally biased region" description="Polar residues" evidence="1">
    <location>
        <begin position="585"/>
        <end position="597"/>
    </location>
</feature>
<feature type="compositionally biased region" description="Polar residues" evidence="1">
    <location>
        <begin position="557"/>
        <end position="576"/>
    </location>
</feature>
<dbReference type="AlphaFoldDB" id="A0AAW0CRI6"/>
<keyword evidence="4" id="KW-1185">Reference proteome</keyword>
<feature type="region of interest" description="Disordered" evidence="1">
    <location>
        <begin position="517"/>
        <end position="666"/>
    </location>
</feature>
<comment type="caution">
    <text evidence="3">The sequence shown here is derived from an EMBL/GenBank/DDBJ whole genome shotgun (WGS) entry which is preliminary data.</text>
</comment>
<feature type="transmembrane region" description="Helical" evidence="2">
    <location>
        <begin position="22"/>
        <end position="43"/>
    </location>
</feature>
<feature type="transmembrane region" description="Helical" evidence="2">
    <location>
        <begin position="55"/>
        <end position="74"/>
    </location>
</feature>
<protein>
    <submittedName>
        <fullName evidence="3">Uncharacterized protein</fullName>
    </submittedName>
</protein>
<evidence type="ECO:0000256" key="2">
    <source>
        <dbReference type="SAM" id="Phobius"/>
    </source>
</evidence>
<dbReference type="Proteomes" id="UP001383192">
    <property type="component" value="Unassembled WGS sequence"/>
</dbReference>
<feature type="transmembrane region" description="Helical" evidence="2">
    <location>
        <begin position="126"/>
        <end position="151"/>
    </location>
</feature>
<accession>A0AAW0CRI6</accession>
<name>A0AAW0CRI6_9AGAR</name>
<sequence>MGSLCLSSPANLRCLGLTQTDYIALIIPPALEFLFVTCLLVRPTHRRNLLLASECYIYFVLSLLDSLSHLLPAVRDDLNAFKSIDITLGATSSLSLLLYTLFLYFFTVSSTLSSLPSKFHKPTKLLFLLFIPLIILFNLLASFLGIIHLIARLPNSDKLTLAIDFASPREMHRTLHTVFASFSLAILTLHQALSFIFAFTRLIKAFINSRRIETSSSDEVVLFKGIGWINAGIKLGAIETTIGLVGVITGEAFSVIMARRVLRCVGRGCLVVGCIKGVDFSEDFRLLQSEMKANSRQAHPDRRSLRPFNIKLGISNPRLSTFRQLSPAATSFHANLSRRPSQVNPYLSPNPGNTNFLSPDMKEFSALRSQRQRVTVHFDQSSGRAPTLEMRFSALDMPSPALIAESVNRRSSVDGSVSVYTYQNTSPLTTYTYTAESVPLPKTVGAPLKRSTTLPSTRPTVPSMTIRNAFLNTNASTSDLDHSNSHRRDPSAFSGFSAYSEMSTNTEIRVLAEQFPGLPPRVTGFGSNGAGGAGMGRSRSLPRNPKVGLSGGGGVSRATSQKSPSELSRATSQRSAADSGVAVSRATSQKSVMSRASSIKRKPVPMYIDPFEDDDDEKRVSAAKEEEEAVGFAIIPDTDDSPRNGNRETRVPSSYYPSPTYTPSTTTTTNPFKYDHDSSLYPASVNAYPTSFIGEGEGSLSTPADGTGRVVSLVPSEVVRGSSVGSSLTGAGNGKLEVKTRSLVREGDREELESGVVDPYRSKRDTAQSQELSPSYALESIQMQHAQRVLVHRSKPSLTRIKSMGVSRATRKSTPTPTASVYTRDSVAGLVIDIPPRDSVLGVVIDRGRDSGSVVGDGVASVDSGVLGRGVENVYVRRY</sequence>
<proteinExistence type="predicted"/>
<keyword evidence="2" id="KW-0812">Transmembrane</keyword>
<evidence type="ECO:0000313" key="4">
    <source>
        <dbReference type="Proteomes" id="UP001383192"/>
    </source>
</evidence>
<feature type="transmembrane region" description="Helical" evidence="2">
    <location>
        <begin position="178"/>
        <end position="203"/>
    </location>
</feature>
<feature type="region of interest" description="Disordered" evidence="1">
    <location>
        <begin position="444"/>
        <end position="463"/>
    </location>
</feature>
<keyword evidence="2" id="KW-1133">Transmembrane helix</keyword>
<feature type="compositionally biased region" description="Low complexity" evidence="1">
    <location>
        <begin position="652"/>
        <end position="666"/>
    </location>
</feature>
<feature type="compositionally biased region" description="Gly residues" evidence="1">
    <location>
        <begin position="526"/>
        <end position="535"/>
    </location>
</feature>